<dbReference type="GO" id="GO:0003697">
    <property type="term" value="F:single-stranded DNA binding"/>
    <property type="evidence" value="ECO:0007669"/>
    <property type="project" value="UniProtKB-UniRule"/>
</dbReference>
<dbReference type="InterPro" id="IPR018078">
    <property type="entry name" value="DNA-binding_RecF_CS"/>
</dbReference>
<dbReference type="GO" id="GO:0005737">
    <property type="term" value="C:cytoplasm"/>
    <property type="evidence" value="ECO:0007669"/>
    <property type="project" value="UniProtKB-SubCell"/>
</dbReference>
<dbReference type="InterPro" id="IPR042174">
    <property type="entry name" value="RecF_2"/>
</dbReference>
<sequence>MHLKSLQLIQFKNYEKALVAFSPEINCFLGINGSGKTNMLDAIHYLSLTKSAFNPVDIQNVRHDQAFFSMKGDFDKAGKSVEIQCILEAKKKKQVLNNGKAYDKMSEHIGLLPVVLIAPDDTSLIKEGSEERRKFFDTLLSQLDKNYLGKLVRYQHFLKQRNALIKKFVEQNRMDKSLLEPYDLELIQLSKWLYQEREAFIDRFKPYLLHHYAEISGKRETVEIRYESQCQKTDFEAHFYSCLQRDLILKRTNAGIHKDDFVFEIDGYPLKKFGSQGQQKSFLIALKLAQFQIFKEETGTKPLLLLDDIFDKLDDFRIGKMMELVAHHEFGQLFITDARPERTKKIMQDIKADIAYFHIEEGDIKREGDSPT</sequence>
<evidence type="ECO:0000256" key="5">
    <source>
        <dbReference type="ARBA" id="ARBA00022705"/>
    </source>
</evidence>
<keyword evidence="9" id="KW-0227">DNA damage</keyword>
<dbReference type="HAMAP" id="MF_00365">
    <property type="entry name" value="RecF"/>
    <property type="match status" value="1"/>
</dbReference>
<dbReference type="RefSeq" id="WP_141613769.1">
    <property type="nucleotide sequence ID" value="NZ_CP041253.1"/>
</dbReference>
<comment type="similarity">
    <text evidence="2 9">Belongs to the RecF family.</text>
</comment>
<dbReference type="GO" id="GO:0005524">
    <property type="term" value="F:ATP binding"/>
    <property type="evidence" value="ECO:0007669"/>
    <property type="project" value="UniProtKB-UniRule"/>
</dbReference>
<keyword evidence="9" id="KW-0742">SOS response</keyword>
<comment type="function">
    <text evidence="9">The RecF protein is involved in DNA metabolism; it is required for DNA replication and normal SOS inducibility. RecF binds preferentially to single-stranded, linear DNA. It also seems to bind ATP.</text>
</comment>
<dbReference type="Gene3D" id="3.40.50.300">
    <property type="entry name" value="P-loop containing nucleotide triphosphate hydrolases"/>
    <property type="match status" value="1"/>
</dbReference>
<keyword evidence="4 9" id="KW-0963">Cytoplasm</keyword>
<proteinExistence type="inferred from homology"/>
<feature type="binding site" evidence="9">
    <location>
        <begin position="30"/>
        <end position="37"/>
    </location>
    <ligand>
        <name>ATP</name>
        <dbReference type="ChEBI" id="CHEBI:30616"/>
    </ligand>
</feature>
<dbReference type="InterPro" id="IPR003395">
    <property type="entry name" value="RecF/RecN/SMC_N"/>
</dbReference>
<dbReference type="AlphaFoldDB" id="A0A514CFA8"/>
<evidence type="ECO:0000259" key="10">
    <source>
        <dbReference type="Pfam" id="PF02463"/>
    </source>
</evidence>
<dbReference type="GO" id="GO:0006260">
    <property type="term" value="P:DNA replication"/>
    <property type="evidence" value="ECO:0007669"/>
    <property type="project" value="UniProtKB-UniRule"/>
</dbReference>
<dbReference type="PANTHER" id="PTHR32182:SF0">
    <property type="entry name" value="DNA REPLICATION AND REPAIR PROTEIN RECF"/>
    <property type="match status" value="1"/>
</dbReference>
<dbReference type="PANTHER" id="PTHR32182">
    <property type="entry name" value="DNA REPLICATION AND REPAIR PROTEIN RECF"/>
    <property type="match status" value="1"/>
</dbReference>
<evidence type="ECO:0000313" key="12">
    <source>
        <dbReference type="Proteomes" id="UP000316614"/>
    </source>
</evidence>
<dbReference type="EMBL" id="CP041253">
    <property type="protein sequence ID" value="QDH78513.1"/>
    <property type="molecule type" value="Genomic_DNA"/>
</dbReference>
<keyword evidence="9" id="KW-0234">DNA repair</keyword>
<keyword evidence="12" id="KW-1185">Reference proteome</keyword>
<evidence type="ECO:0000256" key="4">
    <source>
        <dbReference type="ARBA" id="ARBA00022490"/>
    </source>
</evidence>
<dbReference type="GO" id="GO:0006302">
    <property type="term" value="P:double-strand break repair"/>
    <property type="evidence" value="ECO:0007669"/>
    <property type="project" value="TreeGrafter"/>
</dbReference>
<dbReference type="InterPro" id="IPR001238">
    <property type="entry name" value="DNA-binding_RecF"/>
</dbReference>
<accession>A0A514CFA8</accession>
<dbReference type="Proteomes" id="UP000316614">
    <property type="component" value="Chromosome"/>
</dbReference>
<keyword evidence="6 9" id="KW-0547">Nucleotide-binding</keyword>
<dbReference type="SUPFAM" id="SSF52540">
    <property type="entry name" value="P-loop containing nucleoside triphosphate hydrolases"/>
    <property type="match status" value="1"/>
</dbReference>
<evidence type="ECO:0000256" key="3">
    <source>
        <dbReference type="ARBA" id="ARBA00020170"/>
    </source>
</evidence>
<evidence type="ECO:0000313" key="11">
    <source>
        <dbReference type="EMBL" id="QDH78513.1"/>
    </source>
</evidence>
<keyword evidence="7 9" id="KW-0067">ATP-binding</keyword>
<name>A0A514CFA8_9BACT</name>
<dbReference type="KEGG" id="echi:FKX85_05480"/>
<protein>
    <recommendedName>
        <fullName evidence="3 9">DNA replication and repair protein RecF</fullName>
    </recommendedName>
</protein>
<dbReference type="Pfam" id="PF02463">
    <property type="entry name" value="SMC_N"/>
    <property type="match status" value="1"/>
</dbReference>
<dbReference type="NCBIfam" id="TIGR00611">
    <property type="entry name" value="recf"/>
    <property type="match status" value="1"/>
</dbReference>
<evidence type="ECO:0000256" key="2">
    <source>
        <dbReference type="ARBA" id="ARBA00008016"/>
    </source>
</evidence>
<evidence type="ECO:0000256" key="1">
    <source>
        <dbReference type="ARBA" id="ARBA00004496"/>
    </source>
</evidence>
<comment type="subcellular location">
    <subcellularLocation>
        <location evidence="1 9">Cytoplasm</location>
    </subcellularLocation>
</comment>
<feature type="domain" description="RecF/RecN/SMC N-terminal" evidence="10">
    <location>
        <begin position="3"/>
        <end position="346"/>
    </location>
</feature>
<dbReference type="GO" id="GO:0000731">
    <property type="term" value="P:DNA synthesis involved in DNA repair"/>
    <property type="evidence" value="ECO:0007669"/>
    <property type="project" value="TreeGrafter"/>
</dbReference>
<dbReference type="OrthoDB" id="9803889at2"/>
<dbReference type="GO" id="GO:0009432">
    <property type="term" value="P:SOS response"/>
    <property type="evidence" value="ECO:0007669"/>
    <property type="project" value="UniProtKB-UniRule"/>
</dbReference>
<evidence type="ECO:0000256" key="9">
    <source>
        <dbReference type="HAMAP-Rule" id="MF_00365"/>
    </source>
</evidence>
<gene>
    <name evidence="9" type="primary">recF</name>
    <name evidence="11" type="ORF">FKX85_05480</name>
</gene>
<keyword evidence="8 9" id="KW-0238">DNA-binding</keyword>
<organism evidence="11 12">
    <name type="scientific">Echinicola soli</name>
    <dbReference type="NCBI Taxonomy" id="2591634"/>
    <lineage>
        <taxon>Bacteria</taxon>
        <taxon>Pseudomonadati</taxon>
        <taxon>Bacteroidota</taxon>
        <taxon>Cytophagia</taxon>
        <taxon>Cytophagales</taxon>
        <taxon>Cyclobacteriaceae</taxon>
        <taxon>Echinicola</taxon>
    </lineage>
</organism>
<evidence type="ECO:0000256" key="8">
    <source>
        <dbReference type="ARBA" id="ARBA00023125"/>
    </source>
</evidence>
<dbReference type="PROSITE" id="PS00617">
    <property type="entry name" value="RECF_1"/>
    <property type="match status" value="1"/>
</dbReference>
<evidence type="ECO:0000256" key="7">
    <source>
        <dbReference type="ARBA" id="ARBA00022840"/>
    </source>
</evidence>
<dbReference type="Gene3D" id="1.20.1050.90">
    <property type="entry name" value="RecF/RecN/SMC, N-terminal domain"/>
    <property type="match status" value="1"/>
</dbReference>
<keyword evidence="5 9" id="KW-0235">DNA replication</keyword>
<reference evidence="11 12" key="1">
    <citation type="submission" date="2019-06" db="EMBL/GenBank/DDBJ databases">
        <title>Echinicola alkalisoli sp. nov. isolated from saline soil.</title>
        <authorList>
            <person name="Sun J.-Q."/>
            <person name="Xu L."/>
        </authorList>
    </citation>
    <scope>NUCLEOTIDE SEQUENCE [LARGE SCALE GENOMIC DNA]</scope>
    <source>
        <strain evidence="11 12">LN3S3</strain>
    </source>
</reference>
<evidence type="ECO:0000256" key="6">
    <source>
        <dbReference type="ARBA" id="ARBA00022741"/>
    </source>
</evidence>
<dbReference type="InterPro" id="IPR027417">
    <property type="entry name" value="P-loop_NTPase"/>
</dbReference>